<accession>A0A6J7R5U9</accession>
<organism evidence="1">
    <name type="scientific">freshwater metagenome</name>
    <dbReference type="NCBI Taxonomy" id="449393"/>
    <lineage>
        <taxon>unclassified sequences</taxon>
        <taxon>metagenomes</taxon>
        <taxon>ecological metagenomes</taxon>
    </lineage>
</organism>
<reference evidence="1" key="1">
    <citation type="submission" date="2020-05" db="EMBL/GenBank/DDBJ databases">
        <authorList>
            <person name="Chiriac C."/>
            <person name="Salcher M."/>
            <person name="Ghai R."/>
            <person name="Kavagutti S V."/>
        </authorList>
    </citation>
    <scope>NUCLEOTIDE SEQUENCE</scope>
</reference>
<protein>
    <submittedName>
        <fullName evidence="1">Unannotated protein</fullName>
    </submittedName>
</protein>
<name>A0A6J7R5U9_9ZZZZ</name>
<evidence type="ECO:0000313" key="1">
    <source>
        <dbReference type="EMBL" id="CAB5024086.1"/>
    </source>
</evidence>
<proteinExistence type="predicted"/>
<gene>
    <name evidence="1" type="ORF">UFOPK3992_01883</name>
</gene>
<dbReference type="AlphaFoldDB" id="A0A6J7R5U9"/>
<sequence>MHGKEVFLNATTRQVVGVLVLAEVLEARHAHVVLEALGDVGPHVADGGVHGVIARSGVDAPPREFHVHHPLGELNATAGVMAEVAHEVLLRLTRVVLVVAGVQNQDVTLLHLHLRGDHLRGDDAPVLDVVRDVDDDALVDELGERERGHVGASVGGVNRAVEVSAGVQRGLDALGHDAVGLESLRVVDLAARVPHPAGCVHSPVVRQVNDLHCGSSFRHRMIRSDDTSSITVPAPVRSASMRRW</sequence>
<dbReference type="EMBL" id="CAFBOZ010000334">
    <property type="protein sequence ID" value="CAB5024086.1"/>
    <property type="molecule type" value="Genomic_DNA"/>
</dbReference>